<dbReference type="PANTHER" id="PTHR31717:SF142">
    <property type="entry name" value="B-BOX DOMAIN PROTEIN 30-RELATED"/>
    <property type="match status" value="1"/>
</dbReference>
<evidence type="ECO:0000313" key="6">
    <source>
        <dbReference type="EMBL" id="KAD4584930.1"/>
    </source>
</evidence>
<evidence type="ECO:0000259" key="5">
    <source>
        <dbReference type="PROSITE" id="PS50119"/>
    </source>
</evidence>
<evidence type="ECO:0000256" key="1">
    <source>
        <dbReference type="ARBA" id="ARBA00022723"/>
    </source>
</evidence>
<keyword evidence="3" id="KW-0862">Zinc</keyword>
<dbReference type="CDD" id="cd19821">
    <property type="entry name" value="Bbox1_BBX-like"/>
    <property type="match status" value="1"/>
</dbReference>
<dbReference type="PROSITE" id="PS50119">
    <property type="entry name" value="ZF_BBOX"/>
    <property type="match status" value="1"/>
</dbReference>
<dbReference type="Proteomes" id="UP000326396">
    <property type="component" value="Linkage Group LG2"/>
</dbReference>
<dbReference type="PANTHER" id="PTHR31717">
    <property type="entry name" value="ZINC FINGER PROTEIN CONSTANS-LIKE 10"/>
    <property type="match status" value="1"/>
</dbReference>
<evidence type="ECO:0000256" key="4">
    <source>
        <dbReference type="PROSITE-ProRule" id="PRU00024"/>
    </source>
</evidence>
<feature type="domain" description="B box-type" evidence="5">
    <location>
        <begin position="1"/>
        <end position="47"/>
    </location>
</feature>
<evidence type="ECO:0000256" key="3">
    <source>
        <dbReference type="ARBA" id="ARBA00022833"/>
    </source>
</evidence>
<keyword evidence="2 4" id="KW-0863">Zinc-finger</keyword>
<gene>
    <name evidence="6" type="ORF">E3N88_22531</name>
</gene>
<evidence type="ECO:0000256" key="2">
    <source>
        <dbReference type="ARBA" id="ARBA00022771"/>
    </source>
</evidence>
<sequence>MKAVCDLCHHQPPSVYCSSDSAFLCSDCDSKVHTANFLVARHIRVPISSDCHDQTEDAMSSSSTVCNSGSTSSTTSSSDRKARDVLVSWCSRLGVVRSASIIEVAGQAFQVWWPVNRSYHYRVGLAGSLWLGLLKDDGYKNKVIRLRTLLKRLEVVSGVPARTFVLEQLRLAAKLKHDDHPPDQEEGWAES</sequence>
<dbReference type="EMBL" id="SZYD01000012">
    <property type="protein sequence ID" value="KAD4584930.1"/>
    <property type="molecule type" value="Genomic_DNA"/>
</dbReference>
<dbReference type="GO" id="GO:0008270">
    <property type="term" value="F:zinc ion binding"/>
    <property type="evidence" value="ECO:0007669"/>
    <property type="project" value="UniProtKB-KW"/>
</dbReference>
<dbReference type="InterPro" id="IPR000315">
    <property type="entry name" value="Znf_B-box"/>
</dbReference>
<dbReference type="Pfam" id="PF00643">
    <property type="entry name" value="zf-B_box"/>
    <property type="match status" value="1"/>
</dbReference>
<accession>A0A5N6NCG3</accession>
<reference evidence="6 7" key="1">
    <citation type="submission" date="2019-05" db="EMBL/GenBank/DDBJ databases">
        <title>Mikania micrantha, genome provides insights into the molecular mechanism of rapid growth.</title>
        <authorList>
            <person name="Liu B."/>
        </authorList>
    </citation>
    <scope>NUCLEOTIDE SEQUENCE [LARGE SCALE GENOMIC DNA]</scope>
    <source>
        <strain evidence="6">NLD-2019</strain>
        <tissue evidence="6">Leaf</tissue>
    </source>
</reference>
<keyword evidence="1" id="KW-0479">Metal-binding</keyword>
<evidence type="ECO:0000313" key="7">
    <source>
        <dbReference type="Proteomes" id="UP000326396"/>
    </source>
</evidence>
<organism evidence="6 7">
    <name type="scientific">Mikania micrantha</name>
    <name type="common">bitter vine</name>
    <dbReference type="NCBI Taxonomy" id="192012"/>
    <lineage>
        <taxon>Eukaryota</taxon>
        <taxon>Viridiplantae</taxon>
        <taxon>Streptophyta</taxon>
        <taxon>Embryophyta</taxon>
        <taxon>Tracheophyta</taxon>
        <taxon>Spermatophyta</taxon>
        <taxon>Magnoliopsida</taxon>
        <taxon>eudicotyledons</taxon>
        <taxon>Gunneridae</taxon>
        <taxon>Pentapetalae</taxon>
        <taxon>asterids</taxon>
        <taxon>campanulids</taxon>
        <taxon>Asterales</taxon>
        <taxon>Asteraceae</taxon>
        <taxon>Asteroideae</taxon>
        <taxon>Heliantheae alliance</taxon>
        <taxon>Eupatorieae</taxon>
        <taxon>Mikania</taxon>
    </lineage>
</organism>
<protein>
    <recommendedName>
        <fullName evidence="5">B box-type domain-containing protein</fullName>
    </recommendedName>
</protein>
<keyword evidence="7" id="KW-1185">Reference proteome</keyword>
<dbReference type="SMART" id="SM00336">
    <property type="entry name" value="BBOX"/>
    <property type="match status" value="1"/>
</dbReference>
<proteinExistence type="predicted"/>
<dbReference type="InterPro" id="IPR049808">
    <property type="entry name" value="CONSTANS-like_Bbox1"/>
</dbReference>
<dbReference type="OrthoDB" id="153872at2759"/>
<comment type="caution">
    <text evidence="6">The sequence shown here is derived from an EMBL/GenBank/DDBJ whole genome shotgun (WGS) entry which is preliminary data.</text>
</comment>
<dbReference type="AlphaFoldDB" id="A0A5N6NCG3"/>
<name>A0A5N6NCG3_9ASTR</name>